<protein>
    <submittedName>
        <fullName evidence="1">Uncharacterized protein</fullName>
    </submittedName>
</protein>
<name>A0A940NIZ6_9BACI</name>
<proteinExistence type="predicted"/>
<reference evidence="1" key="1">
    <citation type="submission" date="2021-04" db="EMBL/GenBank/DDBJ databases">
        <title>Genome seq and assembly of Bacillus sp.</title>
        <authorList>
            <person name="Chhetri G."/>
        </authorList>
    </citation>
    <scope>NUCLEOTIDE SEQUENCE</scope>
    <source>
        <strain evidence="1">RG28</strain>
    </source>
</reference>
<comment type="caution">
    <text evidence="1">The sequence shown here is derived from an EMBL/GenBank/DDBJ whole genome shotgun (WGS) entry which is preliminary data.</text>
</comment>
<evidence type="ECO:0000313" key="2">
    <source>
        <dbReference type="Proteomes" id="UP000682134"/>
    </source>
</evidence>
<dbReference type="EMBL" id="JAGIYQ010000005">
    <property type="protein sequence ID" value="MBP0725230.1"/>
    <property type="molecule type" value="Genomic_DNA"/>
</dbReference>
<sequence length="243" mass="29166">MKIRNLCYIKINKQENMIFSCGMPFEDFMRNISVQPDNILLMDGEYFGGEYHLETGFEYVEKKNLEDLINDNVYNYGDFCWMDYKSKNQIDNITPRELSELLYLVHRHEPLESPFSSKLNNRYTYIAHDDFWWTRVYMKDISDYRNVIKGKILKELKGRKRTIEDIPDEIVEVIFKGAEYGLYIDFENVINIHGSTGVSLFKIGDYRNYDTIHEVFNRKKNVFSNSLYLNYEKKKWSLHGEWK</sequence>
<organism evidence="1 2">
    <name type="scientific">Gottfriedia endophytica</name>
    <dbReference type="NCBI Taxonomy" id="2820819"/>
    <lineage>
        <taxon>Bacteria</taxon>
        <taxon>Bacillati</taxon>
        <taxon>Bacillota</taxon>
        <taxon>Bacilli</taxon>
        <taxon>Bacillales</taxon>
        <taxon>Bacillaceae</taxon>
        <taxon>Gottfriedia</taxon>
    </lineage>
</organism>
<dbReference type="RefSeq" id="WP_209404580.1">
    <property type="nucleotide sequence ID" value="NZ_JAGIYQ010000005.1"/>
</dbReference>
<dbReference type="AlphaFoldDB" id="A0A940NIZ6"/>
<keyword evidence="2" id="KW-1185">Reference proteome</keyword>
<gene>
    <name evidence="1" type="ORF">J5Y03_08505</name>
</gene>
<evidence type="ECO:0000313" key="1">
    <source>
        <dbReference type="EMBL" id="MBP0725230.1"/>
    </source>
</evidence>
<accession>A0A940NIZ6</accession>
<dbReference type="Proteomes" id="UP000682134">
    <property type="component" value="Unassembled WGS sequence"/>
</dbReference>